<keyword evidence="2" id="KW-1185">Reference proteome</keyword>
<evidence type="ECO:0000313" key="1">
    <source>
        <dbReference type="EMBL" id="ACZ10343.1"/>
    </source>
</evidence>
<reference evidence="1 2" key="2">
    <citation type="journal article" date="2010" name="Stand. Genomic Sci.">
        <title>Complete genome sequence of Sebaldella termitidis type strain (NCTC 11300).</title>
        <authorList>
            <person name="Harmon-Smith M."/>
            <person name="Celia L."/>
            <person name="Chertkov O."/>
            <person name="Lapidus A."/>
            <person name="Copeland A."/>
            <person name="Glavina Del Rio T."/>
            <person name="Nolan M."/>
            <person name="Lucas S."/>
            <person name="Tice H."/>
            <person name="Cheng J.F."/>
            <person name="Han C."/>
            <person name="Detter J.C."/>
            <person name="Bruce D."/>
            <person name="Goodwin L."/>
            <person name="Pitluck S."/>
            <person name="Pati A."/>
            <person name="Liolios K."/>
            <person name="Ivanova N."/>
            <person name="Mavromatis K."/>
            <person name="Mikhailova N."/>
            <person name="Chen A."/>
            <person name="Palaniappan K."/>
            <person name="Land M."/>
            <person name="Hauser L."/>
            <person name="Chang Y.J."/>
            <person name="Jeffries C.D."/>
            <person name="Brettin T."/>
            <person name="Goker M."/>
            <person name="Beck B."/>
            <person name="Bristow J."/>
            <person name="Eisen J.A."/>
            <person name="Markowitz V."/>
            <person name="Hugenholtz P."/>
            <person name="Kyrpides N.C."/>
            <person name="Klenk H.P."/>
            <person name="Chen F."/>
        </authorList>
    </citation>
    <scope>NUCLEOTIDE SEQUENCE [LARGE SCALE GENOMIC DNA]</scope>
    <source>
        <strain evidence="2">ATCC 33386 / NCTC 11300</strain>
    </source>
</reference>
<name>D1AQT3_SEBTE</name>
<dbReference type="RefSeq" id="WP_012862925.1">
    <property type="nucleotide sequence ID" value="NC_013517.1"/>
</dbReference>
<evidence type="ECO:0008006" key="3">
    <source>
        <dbReference type="Google" id="ProtNLM"/>
    </source>
</evidence>
<sequence length="329" mass="38555">MKNQTLIISFLFLLLIFSCTSEEGKKFLQKFQKDEKLKFEIEQKIADTNGISVIADIENSYYGIDGKLKNEEVIFVPVKTKGDLQVYGKIRVLVTTSEIIKKEIVHKTNSKKWYTDYMRKINSKDRKIDLDNSDFKLRIEEQILGVLFKKRYGDLLKKFSNKEFEINGKKIILDGKNTKYYSKTNMDSLDNIKFKISNENLRGKILEEYAGGKLDALSNYEIEEILENTIQDEIESCNEKSKGSSIKYHCITNKPKNSLKSYPGSFYFMVKNDKNAILSKEEMQKFIIMVMESINYDMPEDYMFYFSTYEGESVGFYIENKKVEFIERN</sequence>
<dbReference type="AlphaFoldDB" id="D1AQT3"/>
<dbReference type="EMBL" id="CP001739">
    <property type="protein sequence ID" value="ACZ10343.1"/>
    <property type="molecule type" value="Genomic_DNA"/>
</dbReference>
<accession>D1AQT3</accession>
<dbReference type="HOGENOM" id="CLU_844388_0_0_0"/>
<dbReference type="PROSITE" id="PS51257">
    <property type="entry name" value="PROKAR_LIPOPROTEIN"/>
    <property type="match status" value="1"/>
</dbReference>
<organism evidence="1 2">
    <name type="scientific">Sebaldella termitidis (strain ATCC 33386 / NCTC 11300)</name>
    <dbReference type="NCBI Taxonomy" id="526218"/>
    <lineage>
        <taxon>Bacteria</taxon>
        <taxon>Fusobacteriati</taxon>
        <taxon>Fusobacteriota</taxon>
        <taxon>Fusobacteriia</taxon>
        <taxon>Fusobacteriales</taxon>
        <taxon>Leptotrichiaceae</taxon>
        <taxon>Sebaldella</taxon>
    </lineage>
</organism>
<protein>
    <recommendedName>
        <fullName evidence="3">Lipoprotein</fullName>
    </recommendedName>
</protein>
<proteinExistence type="predicted"/>
<dbReference type="KEGG" id="str:Sterm_3508"/>
<evidence type="ECO:0000313" key="2">
    <source>
        <dbReference type="Proteomes" id="UP000000845"/>
    </source>
</evidence>
<dbReference type="Proteomes" id="UP000000845">
    <property type="component" value="Chromosome"/>
</dbReference>
<reference evidence="2" key="1">
    <citation type="submission" date="2009-09" db="EMBL/GenBank/DDBJ databases">
        <title>The complete chromosome of Sebaldella termitidis ATCC 33386.</title>
        <authorList>
            <consortium name="US DOE Joint Genome Institute (JGI-PGF)"/>
            <person name="Lucas S."/>
            <person name="Copeland A."/>
            <person name="Lapidus A."/>
            <person name="Glavina del Rio T."/>
            <person name="Dalin E."/>
            <person name="Tice H."/>
            <person name="Bruce D."/>
            <person name="Goodwin L."/>
            <person name="Pitluck S."/>
            <person name="Kyrpides N."/>
            <person name="Mavromatis K."/>
            <person name="Ivanova N."/>
            <person name="Mikhailova N."/>
            <person name="Sims D."/>
            <person name="Meincke L."/>
            <person name="Brettin T."/>
            <person name="Detter J.C."/>
            <person name="Han C."/>
            <person name="Larimer F."/>
            <person name="Land M."/>
            <person name="Hauser L."/>
            <person name="Markowitz V."/>
            <person name="Cheng J.F."/>
            <person name="Hugenholtz P."/>
            <person name="Woyke T."/>
            <person name="Wu D."/>
            <person name="Eisen J.A."/>
        </authorList>
    </citation>
    <scope>NUCLEOTIDE SEQUENCE [LARGE SCALE GENOMIC DNA]</scope>
    <source>
        <strain evidence="2">ATCC 33386 / NCTC 11300</strain>
    </source>
</reference>
<gene>
    <name evidence="1" type="ordered locus">Sterm_3508</name>
</gene>